<dbReference type="AlphaFoldDB" id="A0A9Q1HJS9"/>
<dbReference type="PANTHER" id="PTHR11839:SF1">
    <property type="entry name" value="ADP-SUGAR PYROPHOSPHATASE"/>
    <property type="match status" value="1"/>
</dbReference>
<accession>A0A9Q1HJS9</accession>
<evidence type="ECO:0000256" key="2">
    <source>
        <dbReference type="SAM" id="MobiDB-lite"/>
    </source>
</evidence>
<evidence type="ECO:0000256" key="1">
    <source>
        <dbReference type="ARBA" id="ARBA00022801"/>
    </source>
</evidence>
<dbReference type="Gene3D" id="3.90.79.10">
    <property type="entry name" value="Nucleoside Triphosphate Pyrophosphohydrolase"/>
    <property type="match status" value="1"/>
</dbReference>
<name>A0A9Q1HJS9_HOLLE</name>
<dbReference type="SUPFAM" id="SSF55811">
    <property type="entry name" value="Nudix"/>
    <property type="match status" value="1"/>
</dbReference>
<dbReference type="GO" id="GO:0047631">
    <property type="term" value="F:ADP-ribose diphosphatase activity"/>
    <property type="evidence" value="ECO:0007669"/>
    <property type="project" value="TreeGrafter"/>
</dbReference>
<dbReference type="InterPro" id="IPR020084">
    <property type="entry name" value="NUDIX_hydrolase_CS"/>
</dbReference>
<dbReference type="PANTHER" id="PTHR11839">
    <property type="entry name" value="UDP/ADP-SUGAR PYROPHOSPHATASE"/>
    <property type="match status" value="1"/>
</dbReference>
<dbReference type="Pfam" id="PF00293">
    <property type="entry name" value="NUDIX"/>
    <property type="match status" value="1"/>
</dbReference>
<dbReference type="OrthoDB" id="10249920at2759"/>
<feature type="domain" description="Nudix hydrolase" evidence="3">
    <location>
        <begin position="59"/>
        <end position="201"/>
    </location>
</feature>
<reference evidence="4" key="1">
    <citation type="submission" date="2021-10" db="EMBL/GenBank/DDBJ databases">
        <title>Tropical sea cucumber genome reveals ecological adaptation and Cuvierian tubules defense mechanism.</title>
        <authorList>
            <person name="Chen T."/>
        </authorList>
    </citation>
    <scope>NUCLEOTIDE SEQUENCE</scope>
    <source>
        <strain evidence="4">Nanhai2018</strain>
        <tissue evidence="4">Muscle</tissue>
    </source>
</reference>
<dbReference type="EMBL" id="JAIZAY010000002">
    <property type="protein sequence ID" value="KAJ8047623.1"/>
    <property type="molecule type" value="Genomic_DNA"/>
</dbReference>
<gene>
    <name evidence="4" type="ORF">HOLleu_06665</name>
</gene>
<dbReference type="InterPro" id="IPR000086">
    <property type="entry name" value="NUDIX_hydrolase_dom"/>
</dbReference>
<proteinExistence type="predicted"/>
<dbReference type="InterPro" id="IPR015797">
    <property type="entry name" value="NUDIX_hydrolase-like_dom_sf"/>
</dbReference>
<organism evidence="4 5">
    <name type="scientific">Holothuria leucospilota</name>
    <name type="common">Black long sea cucumber</name>
    <name type="synonym">Mertensiothuria leucospilota</name>
    <dbReference type="NCBI Taxonomy" id="206669"/>
    <lineage>
        <taxon>Eukaryota</taxon>
        <taxon>Metazoa</taxon>
        <taxon>Echinodermata</taxon>
        <taxon>Eleutherozoa</taxon>
        <taxon>Echinozoa</taxon>
        <taxon>Holothuroidea</taxon>
        <taxon>Aspidochirotacea</taxon>
        <taxon>Aspidochirotida</taxon>
        <taxon>Holothuriidae</taxon>
        <taxon>Holothuria</taxon>
    </lineage>
</organism>
<dbReference type="GO" id="GO:0005634">
    <property type="term" value="C:nucleus"/>
    <property type="evidence" value="ECO:0007669"/>
    <property type="project" value="TreeGrafter"/>
</dbReference>
<dbReference type="GO" id="GO:0019693">
    <property type="term" value="P:ribose phosphate metabolic process"/>
    <property type="evidence" value="ECO:0007669"/>
    <property type="project" value="TreeGrafter"/>
</dbReference>
<evidence type="ECO:0000313" key="4">
    <source>
        <dbReference type="EMBL" id="KAJ8047623.1"/>
    </source>
</evidence>
<keyword evidence="1" id="KW-0378">Hydrolase</keyword>
<sequence length="227" mass="26116">MEVQQQGSEQEKDMQTDRKCHPIRQEVLHRENWLSLERAHYQTPKGERSWEMVRRIERTSHSTDGVTVIATLKRLFHYDCIILVKQYRPPLQKYTIEFPSGLIDVGENISEAALRELQEETGFTGTLQRVSAGVALDPGTSASMVNIVHVNVDGDEPVNSNPKQQLDENEYIDVLIVPIQKLELQLEEWSQQEDIVIDAKVYVYASCQPKKQRSLNQVENMSRKLGE</sequence>
<dbReference type="CDD" id="cd18888">
    <property type="entry name" value="NUDIX_ADPRase_Nudt5"/>
    <property type="match status" value="1"/>
</dbReference>
<protein>
    <submittedName>
        <fullName evidence="4">ADP-sugar pyrophosphatase</fullName>
    </submittedName>
</protein>
<keyword evidence="5" id="KW-1185">Reference proteome</keyword>
<evidence type="ECO:0000313" key="5">
    <source>
        <dbReference type="Proteomes" id="UP001152320"/>
    </source>
</evidence>
<dbReference type="GO" id="GO:0006753">
    <property type="term" value="P:nucleoside phosphate metabolic process"/>
    <property type="evidence" value="ECO:0007669"/>
    <property type="project" value="TreeGrafter"/>
</dbReference>
<dbReference type="PROSITE" id="PS51462">
    <property type="entry name" value="NUDIX"/>
    <property type="match status" value="1"/>
</dbReference>
<feature type="compositionally biased region" description="Basic and acidic residues" evidence="2">
    <location>
        <begin position="9"/>
        <end position="20"/>
    </location>
</feature>
<feature type="region of interest" description="Disordered" evidence="2">
    <location>
        <begin position="1"/>
        <end position="20"/>
    </location>
</feature>
<evidence type="ECO:0000259" key="3">
    <source>
        <dbReference type="PROSITE" id="PS51462"/>
    </source>
</evidence>
<dbReference type="PROSITE" id="PS00893">
    <property type="entry name" value="NUDIX_BOX"/>
    <property type="match status" value="1"/>
</dbReference>
<dbReference type="Proteomes" id="UP001152320">
    <property type="component" value="Chromosome 2"/>
</dbReference>
<comment type="caution">
    <text evidence="4">The sequence shown here is derived from an EMBL/GenBank/DDBJ whole genome shotgun (WGS) entry which is preliminary data.</text>
</comment>